<keyword evidence="4" id="KW-1185">Reference proteome</keyword>
<evidence type="ECO:0000256" key="1">
    <source>
        <dbReference type="SAM" id="Phobius"/>
    </source>
</evidence>
<gene>
    <name evidence="3" type="ORF">SAMN04488038_105228</name>
</gene>
<feature type="transmembrane region" description="Helical" evidence="1">
    <location>
        <begin position="125"/>
        <end position="148"/>
    </location>
</feature>
<dbReference type="RefSeq" id="WP_093284377.1">
    <property type="nucleotide sequence ID" value="NZ_FOFS01000005.1"/>
</dbReference>
<dbReference type="EMBL" id="FOFS01000005">
    <property type="protein sequence ID" value="SEQ31985.1"/>
    <property type="molecule type" value="Genomic_DNA"/>
</dbReference>
<feature type="transmembrane region" description="Helical" evidence="1">
    <location>
        <begin position="70"/>
        <end position="87"/>
    </location>
</feature>
<reference evidence="3 4" key="1">
    <citation type="submission" date="2016-10" db="EMBL/GenBank/DDBJ databases">
        <authorList>
            <person name="de Groot N.N."/>
        </authorList>
    </citation>
    <scope>NUCLEOTIDE SEQUENCE [LARGE SCALE GENOMIC DNA]</scope>
    <source>
        <strain evidence="3 4">DSM 25927</strain>
    </source>
</reference>
<evidence type="ECO:0000259" key="2">
    <source>
        <dbReference type="Pfam" id="PF09835"/>
    </source>
</evidence>
<dbReference type="PANTHER" id="PTHR35102">
    <property type="entry name" value="E3 UBIQUITIN-PROTEIN LIGASE"/>
    <property type="match status" value="1"/>
</dbReference>
<protein>
    <recommendedName>
        <fullName evidence="2">DUF2062 domain-containing protein</fullName>
    </recommendedName>
</protein>
<dbReference type="OrthoDB" id="338645at2"/>
<keyword evidence="1" id="KW-0812">Transmembrane</keyword>
<name>A0A1H9F245_9GAMM</name>
<evidence type="ECO:0000313" key="4">
    <source>
        <dbReference type="Proteomes" id="UP000199233"/>
    </source>
</evidence>
<proteinExistence type="predicted"/>
<dbReference type="InterPro" id="IPR018639">
    <property type="entry name" value="DUF2062"/>
</dbReference>
<dbReference type="PANTHER" id="PTHR35102:SF1">
    <property type="entry name" value="E3 UBIQUITIN-PROTEIN LIGASE"/>
    <property type="match status" value="1"/>
</dbReference>
<keyword evidence="1" id="KW-0472">Membrane</keyword>
<dbReference type="AlphaFoldDB" id="A0A1H9F245"/>
<dbReference type="STRING" id="489703.SAMN04488038_105228"/>
<keyword evidence="1" id="KW-1133">Transmembrane helix</keyword>
<sequence length="161" mass="17434">MSDSNTEGFWQRRLIRPIVQQLRQGITPEQIALTLALAAVLGVFPVLGATTFLCGIAALLLRLNQPLIQVANYLLTPLHVALLLPFYRGGESLFGAAPVPLFSVGALIERFEASPLRFIADYGMVALYGIALWCLLAPLVAAPLYLGLRPLLRALARRAAA</sequence>
<evidence type="ECO:0000313" key="3">
    <source>
        <dbReference type="EMBL" id="SEQ31985.1"/>
    </source>
</evidence>
<accession>A0A1H9F245</accession>
<feature type="transmembrane region" description="Helical" evidence="1">
    <location>
        <begin position="31"/>
        <end position="61"/>
    </location>
</feature>
<feature type="domain" description="DUF2062" evidence="2">
    <location>
        <begin position="19"/>
        <end position="159"/>
    </location>
</feature>
<dbReference type="Pfam" id="PF09835">
    <property type="entry name" value="DUF2062"/>
    <property type="match status" value="1"/>
</dbReference>
<organism evidence="3 4">
    <name type="scientific">Solimonas aquatica</name>
    <dbReference type="NCBI Taxonomy" id="489703"/>
    <lineage>
        <taxon>Bacteria</taxon>
        <taxon>Pseudomonadati</taxon>
        <taxon>Pseudomonadota</taxon>
        <taxon>Gammaproteobacteria</taxon>
        <taxon>Nevskiales</taxon>
        <taxon>Nevskiaceae</taxon>
        <taxon>Solimonas</taxon>
    </lineage>
</organism>
<dbReference type="Proteomes" id="UP000199233">
    <property type="component" value="Unassembled WGS sequence"/>
</dbReference>